<sequence length="221" mass="24743">MESGKSFGTEDVSRSCESGWTMYLASHSHDPDDDCYYEDGDDEDSDGGESMDSDASSGPMEATSTLKLPQDTEEQNSIKKKKKANEEMVLVETRVDNNNHDDDAYDNDDVYNHDDGNDSYSAVHSYVGAVRQGQAAREKTQWEAKTLGERETKLEDNLDSLQGDISSFTRDDVDETELRRLEDARLAYVAAVSNAKERQDEESLAMAAKARAYLQSLAFRY</sequence>
<keyword evidence="3" id="KW-1185">Reference proteome</keyword>
<evidence type="ECO:0000256" key="1">
    <source>
        <dbReference type="SAM" id="MobiDB-lite"/>
    </source>
</evidence>
<accession>A0A078HVF8</accession>
<proteinExistence type="predicted"/>
<reference evidence="2 3" key="1">
    <citation type="journal article" date="2014" name="Science">
        <title>Plant genetics. Early allopolyploid evolution in the post-Neolithic Brassica napus oilseed genome.</title>
        <authorList>
            <person name="Chalhoub B."/>
            <person name="Denoeud F."/>
            <person name="Liu S."/>
            <person name="Parkin I.A."/>
            <person name="Tang H."/>
            <person name="Wang X."/>
            <person name="Chiquet J."/>
            <person name="Belcram H."/>
            <person name="Tong C."/>
            <person name="Samans B."/>
            <person name="Correa M."/>
            <person name="Da Silva C."/>
            <person name="Just J."/>
            <person name="Falentin C."/>
            <person name="Koh C.S."/>
            <person name="Le Clainche I."/>
            <person name="Bernard M."/>
            <person name="Bento P."/>
            <person name="Noel B."/>
            <person name="Labadie K."/>
            <person name="Alberti A."/>
            <person name="Charles M."/>
            <person name="Arnaud D."/>
            <person name="Guo H."/>
            <person name="Daviaud C."/>
            <person name="Alamery S."/>
            <person name="Jabbari K."/>
            <person name="Zhao M."/>
            <person name="Edger P.P."/>
            <person name="Chelaifa H."/>
            <person name="Tack D."/>
            <person name="Lassalle G."/>
            <person name="Mestiri I."/>
            <person name="Schnel N."/>
            <person name="Le Paslier M.C."/>
            <person name="Fan G."/>
            <person name="Renault V."/>
            <person name="Bayer P.E."/>
            <person name="Golicz A.A."/>
            <person name="Manoli S."/>
            <person name="Lee T.H."/>
            <person name="Thi V.H."/>
            <person name="Chalabi S."/>
            <person name="Hu Q."/>
            <person name="Fan C."/>
            <person name="Tollenaere R."/>
            <person name="Lu Y."/>
            <person name="Battail C."/>
            <person name="Shen J."/>
            <person name="Sidebottom C.H."/>
            <person name="Wang X."/>
            <person name="Canaguier A."/>
            <person name="Chauveau A."/>
            <person name="Berard A."/>
            <person name="Deniot G."/>
            <person name="Guan M."/>
            <person name="Liu Z."/>
            <person name="Sun F."/>
            <person name="Lim Y.P."/>
            <person name="Lyons E."/>
            <person name="Town C.D."/>
            <person name="Bancroft I."/>
            <person name="Wang X."/>
            <person name="Meng J."/>
            <person name="Ma J."/>
            <person name="Pires J.C."/>
            <person name="King G.J."/>
            <person name="Brunel D."/>
            <person name="Delourme R."/>
            <person name="Renard M."/>
            <person name="Aury J.M."/>
            <person name="Adams K.L."/>
            <person name="Batley J."/>
            <person name="Snowdon R.J."/>
            <person name="Tost J."/>
            <person name="Edwards D."/>
            <person name="Zhou Y."/>
            <person name="Hua W."/>
            <person name="Sharpe A.G."/>
            <person name="Paterson A.H."/>
            <person name="Guan C."/>
            <person name="Wincker P."/>
        </authorList>
    </citation>
    <scope>NUCLEOTIDE SEQUENCE [LARGE SCALE GENOMIC DNA]</scope>
    <source>
        <strain evidence="3">cv. Darmor-bzh</strain>
    </source>
</reference>
<organism evidence="2 3">
    <name type="scientific">Brassica napus</name>
    <name type="common">Rape</name>
    <dbReference type="NCBI Taxonomy" id="3708"/>
    <lineage>
        <taxon>Eukaryota</taxon>
        <taxon>Viridiplantae</taxon>
        <taxon>Streptophyta</taxon>
        <taxon>Embryophyta</taxon>
        <taxon>Tracheophyta</taxon>
        <taxon>Spermatophyta</taxon>
        <taxon>Magnoliopsida</taxon>
        <taxon>eudicotyledons</taxon>
        <taxon>Gunneridae</taxon>
        <taxon>Pentapetalae</taxon>
        <taxon>rosids</taxon>
        <taxon>malvids</taxon>
        <taxon>Brassicales</taxon>
        <taxon>Brassicaceae</taxon>
        <taxon>Brassiceae</taxon>
        <taxon>Brassica</taxon>
    </lineage>
</organism>
<dbReference type="AlphaFoldDB" id="A0A078HVF8"/>
<feature type="compositionally biased region" description="Acidic residues" evidence="1">
    <location>
        <begin position="31"/>
        <end position="52"/>
    </location>
</feature>
<feature type="compositionally biased region" description="Basic and acidic residues" evidence="1">
    <location>
        <begin position="93"/>
        <end position="102"/>
    </location>
</feature>
<dbReference type="Proteomes" id="UP000028999">
    <property type="component" value="Unassembled WGS sequence"/>
</dbReference>
<dbReference type="Gramene" id="CDY40763">
    <property type="protein sequence ID" value="CDY40763"/>
    <property type="gene ID" value="GSBRNA2T00071661001"/>
</dbReference>
<dbReference type="GO" id="GO:0008017">
    <property type="term" value="F:microtubule binding"/>
    <property type="evidence" value="ECO:0007669"/>
    <property type="project" value="InterPro"/>
</dbReference>
<dbReference type="OMA" id="WEAKTLG"/>
<evidence type="ECO:0000313" key="3">
    <source>
        <dbReference type="Proteomes" id="UP000028999"/>
    </source>
</evidence>
<feature type="region of interest" description="Disordered" evidence="1">
    <location>
        <begin position="24"/>
        <end position="119"/>
    </location>
</feature>
<dbReference type="PANTHER" id="PTHR35502:SF3">
    <property type="entry name" value="GENOME ASSEMBLY, CHROMOSOME: A02"/>
    <property type="match status" value="1"/>
</dbReference>
<protein>
    <submittedName>
        <fullName evidence="2">BnaAnng06260D protein</fullName>
    </submittedName>
</protein>
<dbReference type="InterPro" id="IPR040289">
    <property type="entry name" value="MBP2C"/>
</dbReference>
<dbReference type="EMBL" id="LK032478">
    <property type="protein sequence ID" value="CDY40763.1"/>
    <property type="molecule type" value="Genomic_DNA"/>
</dbReference>
<dbReference type="PaxDb" id="3708-A0A078HVF8"/>
<dbReference type="STRING" id="3708.A0A078HVF8"/>
<gene>
    <name evidence="2" type="primary">BnaAnng06260D</name>
    <name evidence="2" type="ORF">GSBRNA2T00071661001</name>
</gene>
<evidence type="ECO:0000313" key="2">
    <source>
        <dbReference type="EMBL" id="CDY40763.1"/>
    </source>
</evidence>
<dbReference type="PANTHER" id="PTHR35502">
    <property type="entry name" value="PROTEIN MICROTUBULE BINDING PROTEIN 2C"/>
    <property type="match status" value="1"/>
</dbReference>
<name>A0A078HVF8_BRANA</name>
<dbReference type="GO" id="GO:0010497">
    <property type="term" value="P:plasmodesmata-mediated intercellular transport"/>
    <property type="evidence" value="ECO:0007669"/>
    <property type="project" value="InterPro"/>
</dbReference>